<sequence>MQIFRPIWYTIPEFSKEIPVCVYHKENESADSRKSQKNEPVRNLHVLARSGMEWDGIKRVILRISADDYYKLYINGIFIAQGPAPSYPEHYYYNTLDITPFLHQGKNIVAVHLYYQGLINRVWNSGDGRFGVAAELIAADGMAELTAGDEMAELTAGDGMAELTAADEPAGAAFPDCGLRWRYQICHAYSGDVIGYDTQFLENFDSRKWDDGWKLPEYEDRDWPYMVQAEWADYRLTKQPVKMLDIYEIKPRQIKEEPIPAEEETSPAKEELPPNKERSPQSKENPSRSSWFVDMGQEITGALVIRAAGKAGDRVIIRCAQECRDGDVRYDMRCNCRYEEIWTLDNGVSTLEPYDYKGFRYARIIPDTGVRIENIKGLVRHYPMDTGLCTVKSSDGNLDRIFAICKNGVRLGTQEGYLDCPTREKGQYLGDAVVTAHSQVWLTGSVEMLRKCIGQFALTRYICPGLMAVAPGSFMQEIADFSLLWLELLLIDYRFTGDKDFLRSHYRTAAGVLGHFRAYAREDGLLVRAGDKWNLVDWPENLRDGYDFELSRPVVAYGCHNVINALYTGAAKNLTEIEEILGLAHSMDWEKLRNSYIKAFYRPKKGLFADSETSSHCALHSNVYAAYYGLEPGEASGGIGDFLVKKGLACGVLVSYFYLKALARLGRYEDVFRSIVNESEHGWVNMLREGADTCFEAWGKEQKWNTSLCHPWASAPIPVLIEEIAGFVPDPGQARGFGLFPHIPAKLSHFTMSVPFRGKRYAVRKDNGREKIKFYRIKDDMSMEEMHR</sequence>
<evidence type="ECO:0000259" key="4">
    <source>
        <dbReference type="Pfam" id="PF05592"/>
    </source>
</evidence>
<evidence type="ECO:0000259" key="5">
    <source>
        <dbReference type="Pfam" id="PF17389"/>
    </source>
</evidence>
<dbReference type="InterPro" id="IPR008902">
    <property type="entry name" value="Rhamnosid_concanavalin"/>
</dbReference>
<dbReference type="GO" id="GO:0030596">
    <property type="term" value="F:alpha-L-rhamnosidase activity"/>
    <property type="evidence" value="ECO:0007669"/>
    <property type="project" value="UniProtKB-EC"/>
</dbReference>
<dbReference type="Gene3D" id="2.60.120.260">
    <property type="entry name" value="Galactose-binding domain-like"/>
    <property type="match status" value="2"/>
</dbReference>
<dbReference type="Gene3D" id="2.60.420.10">
    <property type="entry name" value="Maltose phosphorylase, domain 3"/>
    <property type="match status" value="1"/>
</dbReference>
<evidence type="ECO:0000256" key="3">
    <source>
        <dbReference type="SAM" id="MobiDB-lite"/>
    </source>
</evidence>
<dbReference type="InterPro" id="IPR008928">
    <property type="entry name" value="6-hairpin_glycosidase_sf"/>
</dbReference>
<reference evidence="6 7" key="1">
    <citation type="submission" date="2015-09" db="EMBL/GenBank/DDBJ databases">
        <authorList>
            <consortium name="Pathogen Informatics"/>
        </authorList>
    </citation>
    <scope>NUCLEOTIDE SEQUENCE [LARGE SCALE GENOMIC DNA]</scope>
    <source>
        <strain evidence="6 7">2789STDY5834865</strain>
    </source>
</reference>
<keyword evidence="6" id="KW-0378">Hydrolase</keyword>
<evidence type="ECO:0000256" key="2">
    <source>
        <dbReference type="ARBA" id="ARBA00012652"/>
    </source>
</evidence>
<dbReference type="InterPro" id="IPR016007">
    <property type="entry name" value="Alpha_rhamnosid"/>
</dbReference>
<dbReference type="AlphaFoldDB" id="A0A174G2J6"/>
<dbReference type="PANTHER" id="PTHR33307">
    <property type="entry name" value="ALPHA-RHAMNOSIDASE (EUROFUNG)"/>
    <property type="match status" value="1"/>
</dbReference>
<dbReference type="SUPFAM" id="SSF49785">
    <property type="entry name" value="Galactose-binding domain-like"/>
    <property type="match status" value="1"/>
</dbReference>
<dbReference type="SUPFAM" id="SSF48208">
    <property type="entry name" value="Six-hairpin glycosidases"/>
    <property type="match status" value="1"/>
</dbReference>
<feature type="domain" description="Alpha-L-rhamnosidase six-hairpin glycosidase" evidence="5">
    <location>
        <begin position="390"/>
        <end position="721"/>
    </location>
</feature>
<comment type="catalytic activity">
    <reaction evidence="1">
        <text>Hydrolysis of terminal non-reducing alpha-L-rhamnose residues in alpha-L-rhamnosides.</text>
        <dbReference type="EC" id="3.2.1.40"/>
    </reaction>
</comment>
<evidence type="ECO:0000313" key="7">
    <source>
        <dbReference type="Proteomes" id="UP000095512"/>
    </source>
</evidence>
<dbReference type="EMBL" id="CZAB01000008">
    <property type="protein sequence ID" value="CUO55069.1"/>
    <property type="molecule type" value="Genomic_DNA"/>
</dbReference>
<dbReference type="Proteomes" id="UP000095512">
    <property type="component" value="Unassembled WGS sequence"/>
</dbReference>
<gene>
    <name evidence="6" type="primary">ramA1</name>
    <name evidence="6" type="ORF">ERS852480_01359</name>
</gene>
<dbReference type="Gene3D" id="1.50.10.10">
    <property type="match status" value="1"/>
</dbReference>
<name>A0A174G2J6_9FIRM</name>
<dbReference type="RefSeq" id="WP_057571540.1">
    <property type="nucleotide sequence ID" value="NZ_CATYWZ010000060.1"/>
</dbReference>
<feature type="region of interest" description="Disordered" evidence="3">
    <location>
        <begin position="255"/>
        <end position="289"/>
    </location>
</feature>
<accession>A0A174G2J6</accession>
<dbReference type="InterPro" id="IPR035396">
    <property type="entry name" value="Bac_rhamnosid6H"/>
</dbReference>
<evidence type="ECO:0000313" key="6">
    <source>
        <dbReference type="EMBL" id="CUO55069.1"/>
    </source>
</evidence>
<dbReference type="GO" id="GO:0005975">
    <property type="term" value="P:carbohydrate metabolic process"/>
    <property type="evidence" value="ECO:0007669"/>
    <property type="project" value="InterPro"/>
</dbReference>
<dbReference type="InterPro" id="IPR008979">
    <property type="entry name" value="Galactose-bd-like_sf"/>
</dbReference>
<dbReference type="InterPro" id="IPR012341">
    <property type="entry name" value="6hp_glycosidase-like_sf"/>
</dbReference>
<feature type="compositionally biased region" description="Basic and acidic residues" evidence="3">
    <location>
        <begin position="266"/>
        <end position="281"/>
    </location>
</feature>
<dbReference type="Pfam" id="PF17389">
    <property type="entry name" value="Bac_rhamnosid6H"/>
    <property type="match status" value="1"/>
</dbReference>
<evidence type="ECO:0000256" key="1">
    <source>
        <dbReference type="ARBA" id="ARBA00001445"/>
    </source>
</evidence>
<dbReference type="EC" id="3.2.1.40" evidence="2"/>
<dbReference type="Pfam" id="PF05592">
    <property type="entry name" value="Bac_rhamnosid"/>
    <property type="match status" value="1"/>
</dbReference>
<dbReference type="PANTHER" id="PTHR33307:SF6">
    <property type="entry name" value="ALPHA-RHAMNOSIDASE (EUROFUNG)-RELATED"/>
    <property type="match status" value="1"/>
</dbReference>
<proteinExistence type="predicted"/>
<feature type="domain" description="Alpha-L-rhamnosidase concanavalin-like" evidence="4">
    <location>
        <begin position="289"/>
        <end position="364"/>
    </location>
</feature>
<protein>
    <recommendedName>
        <fullName evidence="2">alpha-L-rhamnosidase</fullName>
        <ecNumber evidence="2">3.2.1.40</ecNumber>
    </recommendedName>
</protein>
<organism evidence="6 7">
    <name type="scientific">Enterocloster clostridioformis</name>
    <dbReference type="NCBI Taxonomy" id="1531"/>
    <lineage>
        <taxon>Bacteria</taxon>
        <taxon>Bacillati</taxon>
        <taxon>Bacillota</taxon>
        <taxon>Clostridia</taxon>
        <taxon>Lachnospirales</taxon>
        <taxon>Lachnospiraceae</taxon>
        <taxon>Enterocloster</taxon>
    </lineage>
</organism>
<keyword evidence="6" id="KW-0326">Glycosidase</keyword>